<reference evidence="2 3" key="1">
    <citation type="submission" date="2019-08" db="EMBL/GenBank/DDBJ databases">
        <title>In-depth cultivation of the pig gut microbiome towards novel bacterial diversity and tailored functional studies.</title>
        <authorList>
            <person name="Wylensek D."/>
            <person name="Hitch T.C.A."/>
            <person name="Clavel T."/>
        </authorList>
    </citation>
    <scope>NUCLEOTIDE SEQUENCE [LARGE SCALE GENOMIC DNA]</scope>
    <source>
        <strain evidence="2 3">BL-389-WT-3D</strain>
    </source>
</reference>
<dbReference type="AlphaFoldDB" id="A0A844F3N1"/>
<keyword evidence="1" id="KW-0472">Membrane</keyword>
<evidence type="ECO:0000313" key="2">
    <source>
        <dbReference type="EMBL" id="MSS40642.1"/>
    </source>
</evidence>
<name>A0A844F3N1_CLOSV</name>
<organism evidence="2 3">
    <name type="scientific">Clostridium scindens (strain JCM 10418 / VPI 12708)</name>
    <dbReference type="NCBI Taxonomy" id="29347"/>
    <lineage>
        <taxon>Bacteria</taxon>
        <taxon>Bacillati</taxon>
        <taxon>Bacillota</taxon>
        <taxon>Clostridia</taxon>
        <taxon>Lachnospirales</taxon>
        <taxon>Lachnospiraceae</taxon>
    </lineage>
</organism>
<protein>
    <recommendedName>
        <fullName evidence="4">MATE efflux family protein</fullName>
    </recommendedName>
</protein>
<feature type="transmembrane region" description="Helical" evidence="1">
    <location>
        <begin position="16"/>
        <end position="37"/>
    </location>
</feature>
<comment type="caution">
    <text evidence="2">The sequence shown here is derived from an EMBL/GenBank/DDBJ whole genome shotgun (WGS) entry which is preliminary data.</text>
</comment>
<proteinExistence type="predicted"/>
<keyword evidence="1" id="KW-0812">Transmembrane</keyword>
<evidence type="ECO:0000313" key="3">
    <source>
        <dbReference type="Proteomes" id="UP000462363"/>
    </source>
</evidence>
<dbReference type="RefSeq" id="WP_154322207.1">
    <property type="nucleotide sequence ID" value="NZ_CP045695.1"/>
</dbReference>
<evidence type="ECO:0008006" key="4">
    <source>
        <dbReference type="Google" id="ProtNLM"/>
    </source>
</evidence>
<evidence type="ECO:0000256" key="1">
    <source>
        <dbReference type="SAM" id="Phobius"/>
    </source>
</evidence>
<dbReference type="EMBL" id="VUMB01000018">
    <property type="protein sequence ID" value="MSS40642.1"/>
    <property type="molecule type" value="Genomic_DNA"/>
</dbReference>
<gene>
    <name evidence="2" type="ORF">FYJ37_09830</name>
</gene>
<sequence>MAEENKKEASFTQGPIFGLIVRFALPVLVFLVLQAAYGAVDLLVVGQFGDVAIISGRRDLRLPETR</sequence>
<accession>A0A844F3N1</accession>
<dbReference type="Proteomes" id="UP000462363">
    <property type="component" value="Unassembled WGS sequence"/>
</dbReference>
<keyword evidence="1" id="KW-1133">Transmembrane helix</keyword>